<dbReference type="Pfam" id="PF13607">
    <property type="entry name" value="Succ_CoA_lig"/>
    <property type="match status" value="1"/>
</dbReference>
<dbReference type="EMBL" id="JAHCDA010000002">
    <property type="protein sequence ID" value="MBS7811276.1"/>
    <property type="molecule type" value="Genomic_DNA"/>
</dbReference>
<reference evidence="3 4" key="1">
    <citation type="submission" date="2021-05" db="EMBL/GenBank/DDBJ databases">
        <title>Roseococcus sp. XZZS9, whole genome shotgun sequencing project.</title>
        <authorList>
            <person name="Zhao G."/>
            <person name="Shen L."/>
        </authorList>
    </citation>
    <scope>NUCLEOTIDE SEQUENCE [LARGE SCALE GENOMIC DNA]</scope>
    <source>
        <strain evidence="3 4">XZZS9</strain>
    </source>
</reference>
<dbReference type="InterPro" id="IPR032875">
    <property type="entry name" value="Succ_CoA_lig_flav_dom"/>
</dbReference>
<comment type="caution">
    <text evidence="3">The sequence shown here is derived from an EMBL/GenBank/DDBJ whole genome shotgun (WGS) entry which is preliminary data.</text>
</comment>
<dbReference type="SMART" id="SM00881">
    <property type="entry name" value="CoA_binding"/>
    <property type="match status" value="1"/>
</dbReference>
<dbReference type="Gene3D" id="3.40.50.261">
    <property type="entry name" value="Succinyl-CoA synthetase domains"/>
    <property type="match status" value="2"/>
</dbReference>
<dbReference type="Gene3D" id="3.30.470.20">
    <property type="entry name" value="ATP-grasp fold, B domain"/>
    <property type="match status" value="1"/>
</dbReference>
<sequence length="692" mass="72830">MTDLSQALFAPRGVALVGASADPAKNNSRAQRLLLREGFKGRIVPVNPGRSEVMGLPAVADIREAGDAIDHAFIMVPSSAVLKAVEGCCEIGVKVATIFSAGFAEAGEEGAVLQRRIVETARAGGLRLVGPNCLGLLSVPDRLALTLNVAIEAEELKPGWLGMVSQSGSMMGALFSRAAARGLGFSRMVSVGNECDLGVGELTELLVEDPETRMVLLFLETFRDADRLAAAARRAHELGKPIIAYKLGRSELGRRLALSHTGAMVGGDELASAFFRDHGILRVETLEALVELPRLILGHRPPRGRRLSALTATGGGAAMVIDRLGLMGDELLPPPEDMRARLAEKTIEVSDAPLIDLPMGMSGPERFSLVLRELVASDHSDAVVAVLGSGARTDAARAIAHIAPALPSPRPLAVFAAPQADETLRRMDEAGIAAFRTPESCADAVHTYLSWRAPRDLGADLTPGETDAAARKLADAPPGALNELEACAVFATLGIEPPGAAVVATPDEVGDFAGPVAVKLLSPDILHKTDAGLVRLNIEGRDAIRATVAELLAKAREGFPQARIDGVLVAPMHRGLQEVILGYREDAEVGPIILLGMGGVMAELKRSFSVRLAPVGLDEARAMIAELPELKLIQGFRGLPRGDVDALARAIRSLSLLATLPGRPVQEAEINPLIIRAEGQGAVAVDGLLVPR</sequence>
<dbReference type="Pfam" id="PF13380">
    <property type="entry name" value="CoA_binding_2"/>
    <property type="match status" value="1"/>
</dbReference>
<protein>
    <submittedName>
        <fullName evidence="3">Acetate--CoA ligase family protein</fullName>
    </submittedName>
</protein>
<feature type="domain" description="CoA-binding" evidence="2">
    <location>
        <begin position="8"/>
        <end position="103"/>
    </location>
</feature>
<dbReference type="InterPro" id="IPR016102">
    <property type="entry name" value="Succinyl-CoA_synth-like"/>
</dbReference>
<dbReference type="Gene3D" id="3.30.1490.20">
    <property type="entry name" value="ATP-grasp fold, A domain"/>
    <property type="match status" value="1"/>
</dbReference>
<evidence type="ECO:0000256" key="1">
    <source>
        <dbReference type="ARBA" id="ARBA00022532"/>
    </source>
</evidence>
<keyword evidence="3" id="KW-0436">Ligase</keyword>
<dbReference type="Pfam" id="PF13549">
    <property type="entry name" value="ATP-grasp_5"/>
    <property type="match status" value="1"/>
</dbReference>
<proteinExistence type="predicted"/>
<dbReference type="SUPFAM" id="SSF56059">
    <property type="entry name" value="Glutathione synthetase ATP-binding domain-like"/>
    <property type="match status" value="1"/>
</dbReference>
<keyword evidence="4" id="KW-1185">Reference proteome</keyword>
<accession>A0ABS5QC64</accession>
<evidence type="ECO:0000313" key="3">
    <source>
        <dbReference type="EMBL" id="MBS7811276.1"/>
    </source>
</evidence>
<dbReference type="InterPro" id="IPR003781">
    <property type="entry name" value="CoA-bd"/>
</dbReference>
<gene>
    <name evidence="3" type="ORF">KHU32_10030</name>
</gene>
<evidence type="ECO:0000313" key="4">
    <source>
        <dbReference type="Proteomes" id="UP000766336"/>
    </source>
</evidence>
<dbReference type="PANTHER" id="PTHR42793:SF4">
    <property type="entry name" value="BLL6376 PROTEIN"/>
    <property type="match status" value="1"/>
</dbReference>
<dbReference type="Proteomes" id="UP000766336">
    <property type="component" value="Unassembled WGS sequence"/>
</dbReference>
<evidence type="ECO:0000259" key="2">
    <source>
        <dbReference type="SMART" id="SM00881"/>
    </source>
</evidence>
<dbReference type="RefSeq" id="WP_213669965.1">
    <property type="nucleotide sequence ID" value="NZ_JAHCDA010000002.1"/>
</dbReference>
<keyword evidence="1" id="KW-0816">Tricarboxylic acid cycle</keyword>
<dbReference type="SUPFAM" id="SSF52210">
    <property type="entry name" value="Succinyl-CoA synthetase domains"/>
    <property type="match status" value="2"/>
</dbReference>
<dbReference type="PANTHER" id="PTHR42793">
    <property type="entry name" value="COA BINDING DOMAIN CONTAINING PROTEIN"/>
    <property type="match status" value="1"/>
</dbReference>
<dbReference type="InterPro" id="IPR036291">
    <property type="entry name" value="NAD(P)-bd_dom_sf"/>
</dbReference>
<dbReference type="GO" id="GO:0016874">
    <property type="term" value="F:ligase activity"/>
    <property type="evidence" value="ECO:0007669"/>
    <property type="project" value="UniProtKB-KW"/>
</dbReference>
<organism evidence="3 4">
    <name type="scientific">Roseococcus pinisoli</name>
    <dbReference type="NCBI Taxonomy" id="2835040"/>
    <lineage>
        <taxon>Bacteria</taxon>
        <taxon>Pseudomonadati</taxon>
        <taxon>Pseudomonadota</taxon>
        <taxon>Alphaproteobacteria</taxon>
        <taxon>Acetobacterales</taxon>
        <taxon>Roseomonadaceae</taxon>
        <taxon>Roseococcus</taxon>
    </lineage>
</organism>
<dbReference type="Gene3D" id="3.40.50.720">
    <property type="entry name" value="NAD(P)-binding Rossmann-like Domain"/>
    <property type="match status" value="1"/>
</dbReference>
<dbReference type="InterPro" id="IPR013815">
    <property type="entry name" value="ATP_grasp_subdomain_1"/>
</dbReference>
<name>A0ABS5QC64_9PROT</name>
<dbReference type="SUPFAM" id="SSF51735">
    <property type="entry name" value="NAD(P)-binding Rossmann-fold domains"/>
    <property type="match status" value="1"/>
</dbReference>